<dbReference type="InterPro" id="IPR005119">
    <property type="entry name" value="LysR_subst-bd"/>
</dbReference>
<dbReference type="InterPro" id="IPR036390">
    <property type="entry name" value="WH_DNA-bd_sf"/>
</dbReference>
<dbReference type="AlphaFoldDB" id="A0A3G1KMU8"/>
<dbReference type="Pfam" id="PF00126">
    <property type="entry name" value="HTH_1"/>
    <property type="match status" value="1"/>
</dbReference>
<dbReference type="KEGG" id="fwa:DCMF_02055"/>
<keyword evidence="4" id="KW-0804">Transcription</keyword>
<dbReference type="SUPFAM" id="SSF53850">
    <property type="entry name" value="Periplasmic binding protein-like II"/>
    <property type="match status" value="1"/>
</dbReference>
<evidence type="ECO:0000313" key="7">
    <source>
        <dbReference type="Proteomes" id="UP000323521"/>
    </source>
</evidence>
<sequence>MAKQLDLELLYTFTLVAEIGELKKTAERLFKSHSAICMQIKRLEEIAGVSLIERKHNRIALTQKGEILLSYCKRMLSLNDAAIAALQDNDISGQISFGIPTDYAKDFVTLFLPSLKNKLPNLQAKIVCDRSRSLRNKIVSGNLDIAIVAGEMGVIDEEFLWSEKLLWVSSPNFQYDASQEIPVAVLEDDCIVRNLTLDGLKSSRLNYKQVFTSPMLDNIADAVFNSMAISLLPESMLTKANSKVLPNSIIKSKDLLIMNLIRSSSVADNIFRIVCEHMTDIFTS</sequence>
<dbReference type="PROSITE" id="PS50931">
    <property type="entry name" value="HTH_LYSR"/>
    <property type="match status" value="1"/>
</dbReference>
<dbReference type="SUPFAM" id="SSF46785">
    <property type="entry name" value="Winged helix' DNA-binding domain"/>
    <property type="match status" value="1"/>
</dbReference>
<keyword evidence="7" id="KW-1185">Reference proteome</keyword>
<reference evidence="6 7" key="1">
    <citation type="submission" date="2016-10" db="EMBL/GenBank/DDBJ databases">
        <title>Complete Genome Sequence of Peptococcaceae strain DCMF.</title>
        <authorList>
            <person name="Edwards R.J."/>
            <person name="Holland S.I."/>
            <person name="Deshpande N.P."/>
            <person name="Wong Y.K."/>
            <person name="Ertan H."/>
            <person name="Manefield M."/>
            <person name="Russell T.L."/>
            <person name="Lee M.J."/>
        </authorList>
    </citation>
    <scope>NUCLEOTIDE SEQUENCE [LARGE SCALE GENOMIC DNA]</scope>
    <source>
        <strain evidence="6 7">DCMF</strain>
    </source>
</reference>
<dbReference type="GO" id="GO:0003677">
    <property type="term" value="F:DNA binding"/>
    <property type="evidence" value="ECO:0007669"/>
    <property type="project" value="UniProtKB-KW"/>
</dbReference>
<name>A0A3G1KMU8_FORW1</name>
<evidence type="ECO:0000313" key="6">
    <source>
        <dbReference type="EMBL" id="ATW23740.1"/>
    </source>
</evidence>
<evidence type="ECO:0000256" key="3">
    <source>
        <dbReference type="ARBA" id="ARBA00023125"/>
    </source>
</evidence>
<evidence type="ECO:0000259" key="5">
    <source>
        <dbReference type="PROSITE" id="PS50931"/>
    </source>
</evidence>
<dbReference type="Gene3D" id="1.10.10.10">
    <property type="entry name" value="Winged helix-like DNA-binding domain superfamily/Winged helix DNA-binding domain"/>
    <property type="match status" value="1"/>
</dbReference>
<dbReference type="Proteomes" id="UP000323521">
    <property type="component" value="Chromosome"/>
</dbReference>
<dbReference type="Pfam" id="PF03466">
    <property type="entry name" value="LysR_substrate"/>
    <property type="match status" value="1"/>
</dbReference>
<dbReference type="OrthoDB" id="119203at2"/>
<accession>A0A3G1KMU8</accession>
<dbReference type="InterPro" id="IPR000847">
    <property type="entry name" value="LysR_HTH_N"/>
</dbReference>
<keyword evidence="2" id="KW-0805">Transcription regulation</keyword>
<gene>
    <name evidence="6" type="ORF">DCMF_02055</name>
</gene>
<comment type="similarity">
    <text evidence="1">Belongs to the LysR transcriptional regulatory family.</text>
</comment>
<proteinExistence type="inferred from homology"/>
<organism evidence="6 7">
    <name type="scientific">Formimonas warabiya</name>
    <dbReference type="NCBI Taxonomy" id="1761012"/>
    <lineage>
        <taxon>Bacteria</taxon>
        <taxon>Bacillati</taxon>
        <taxon>Bacillota</taxon>
        <taxon>Clostridia</taxon>
        <taxon>Eubacteriales</taxon>
        <taxon>Peptococcaceae</taxon>
        <taxon>Candidatus Formimonas</taxon>
    </lineage>
</organism>
<dbReference type="PANTHER" id="PTHR30579">
    <property type="entry name" value="TRANSCRIPTIONAL REGULATOR"/>
    <property type="match status" value="1"/>
</dbReference>
<dbReference type="EMBL" id="CP017634">
    <property type="protein sequence ID" value="ATW23740.1"/>
    <property type="molecule type" value="Genomic_DNA"/>
</dbReference>
<protein>
    <recommendedName>
        <fullName evidence="5">HTH lysR-type domain-containing protein</fullName>
    </recommendedName>
</protein>
<dbReference type="InterPro" id="IPR050176">
    <property type="entry name" value="LTTR"/>
</dbReference>
<dbReference type="InterPro" id="IPR036388">
    <property type="entry name" value="WH-like_DNA-bd_sf"/>
</dbReference>
<keyword evidence="3" id="KW-0238">DNA-binding</keyword>
<evidence type="ECO:0000256" key="2">
    <source>
        <dbReference type="ARBA" id="ARBA00023015"/>
    </source>
</evidence>
<evidence type="ECO:0000256" key="1">
    <source>
        <dbReference type="ARBA" id="ARBA00009437"/>
    </source>
</evidence>
<dbReference type="Gene3D" id="3.40.190.10">
    <property type="entry name" value="Periplasmic binding protein-like II"/>
    <property type="match status" value="2"/>
</dbReference>
<dbReference type="GO" id="GO:0003700">
    <property type="term" value="F:DNA-binding transcription factor activity"/>
    <property type="evidence" value="ECO:0007669"/>
    <property type="project" value="InterPro"/>
</dbReference>
<evidence type="ECO:0000256" key="4">
    <source>
        <dbReference type="ARBA" id="ARBA00023163"/>
    </source>
</evidence>
<dbReference type="RefSeq" id="WP_148132902.1">
    <property type="nucleotide sequence ID" value="NZ_CP017634.1"/>
</dbReference>
<feature type="domain" description="HTH lysR-type" evidence="5">
    <location>
        <begin position="5"/>
        <end position="62"/>
    </location>
</feature>
<dbReference type="PANTHER" id="PTHR30579:SF7">
    <property type="entry name" value="HTH-TYPE TRANSCRIPTIONAL REGULATOR LRHA-RELATED"/>
    <property type="match status" value="1"/>
</dbReference>